<dbReference type="InterPro" id="IPR046769">
    <property type="entry name" value="DOCKER_Lobe_A"/>
</dbReference>
<evidence type="ECO:0000256" key="2">
    <source>
        <dbReference type="ARBA" id="ARBA00022658"/>
    </source>
</evidence>
<dbReference type="Gene3D" id="1.20.58.740">
    <property type="match status" value="1"/>
</dbReference>
<keyword evidence="9" id="KW-1185">Reference proteome</keyword>
<evidence type="ECO:0000313" key="9">
    <source>
        <dbReference type="Proteomes" id="UP000261360"/>
    </source>
</evidence>
<feature type="region of interest" description="Disordered" evidence="4">
    <location>
        <begin position="414"/>
        <end position="435"/>
    </location>
</feature>
<sequence length="1920" mass="219063">MSEVRKFTKRLSKPGTAAEVRQSVSEAVRSTVDLEQPKIIEPLDYETVVFQRKAQIHSDPHRDLLLCPVDDVSESQISRQRRTVVPSVPQNAEREARSLFAKECIKMYNTDWHVINYKYEAYSGDFRMLPSKGLKTDKLPAHVYEIDEDAKDEDSASLCSQRGGIMKQGWLQKANINSSLSVSMRVFKRRYFYLSQLPDGSYILNSYKDEKNCKETKGSIYLDSCIDVVQVCPKMRRNGFELKMQDRYSHFLAADSEAEMEEWVVTLKQALQSSSEADDDTASQGKGESFGRSLQPELNKYTRETDQFNKINRNDGRQKLFSLDPETQRLDFSGIEPDVKPFEERFGRRIVVSCHDLTFSLQGCVSEKGDGVLTNVEPFFISVALFDVSKSCKISADFHVDLNPPCVREMLTDASGQLSPSSDSDGGGGGGLREGGGGIFSVTNPHADIFLVARVEKVLQNGITHCAEPYIKTSDINKTAQKVLKAAKQTCQRLGQYRMPFAWAAKQVFKDAQGSLDMDGKFSPLYRQDSSKISTDDILKLLADIRKPEKSKLQTIPGQLNVTIECVPPDFSNTVTSSYIPVKPFEDGCERVSVEVEEFLPEEAKYNYPFTTYKNQLYIYPLQLKYDNQKTFTKARNIAVCIQFRDSDEEGAVPLKCIYGKPGDSLFTGNTFAAVLHHNQSPEFYDEVKIELPVHVHEKHHILFTFYHISCESSSKASSKKREGVESLVGYSWMPLLKDGRMQSLELQLSVAATLPAGYLCQDTRKSQPDIKWVENAKTLFKVRTHVASTIYAQDLHLHKFFQHCQLMRTTSEGNSAELVKYLKCLHAMETHVIINFLPTVLMQLFEVLTAANKESHEIAVNSLRVIIHIVSRCHEEGLEHYLRSFVKYVFLTNNPASGNSATTHEVLATAVTSILKQTADFNTSNKLLKYSWFFIETMAKSMAQYLQEGNRIKMPRAQRFPESFHQALQSLVLSVMPHITIRHMEIPEEARCINLSLANFIKRCLTFMNRGFAFGLVNHYMCHFSLKDPKVLAEMKFDFLMTVSNHEHFIPLNLPMAFGRTKLQRVQEQSLEFSLTEEYCRNHFLVGLLLREVAEALQQGPEVRQLAVSVLKNLLIKHAMDDRYTAFKVREGGREGGREWLMGARGDKQRRQRCPSPPLSMHFLTKQHASKTLSFLSSTDTLMAYWNKVVVNEKKHASVCVSKLFSSDRKSQTMPAMRCNRASLMQTKIHQFSTMEASLTLNIGTGPSEAEIHHQALLEGNISTEVCLSVLDVLSLFTQCFKNQLLDSEGHNPLMKKLFDVYLTFLKVGQSEAALRHVFAALRAFINKFPSVLFKGRVTLCEALCCEVLKCCVSKLGSLRAEASALLYLLMRNNFEYTKRKTFLRTHLQIVEATGPYLYFSNRFDHVFTIISLFALLCTTQSTAFPSEVKGLTKRIRTVLMATAQMREHEKDPEMLLDLQYSLARSYASTPELRRTWLDSMARAHLKNGDLSEAAMCYVHVAALVAEYLHRKKLFPSGLAAFKKVTFNIDEEAAMKEDTGMQDVYYTEEVLVEHLEVCVEALWKAERYELITHIAKLIIPIYEKRHEYEKLSRLYDTLHRAYNKIMEVIQSGRRLLGTYFRVAFYGQGFFEEEDGKEYIYKEPKLTGLSEISQRLLTLYGDKFGQENVKIIQDSNKVNPKDLDQKFAYVQVTFVKPYFEEKEAPEKKTDFEKCHNINRFVFETPYTLTGKKHGGVEEQCKRRTVLTTAHAFPYVKKRVEVVGEKQVELKPVDVAIDEMKARTLELTKLCSHQEVDMIQLQLKLQGCVSVQVNAGPMAYARAFLDDSKSNQSGSKKGKDLKDIFRRFVEACSMALDINERLIKEDQFEYHEGLKGNFKEMVKELSDIIHEQIYQEDMMRSLLQNSLHVFRAISGMSTDLG</sequence>
<dbReference type="Pfam" id="PF20421">
    <property type="entry name" value="DHR-2_Lobe_C"/>
    <property type="match status" value="1"/>
</dbReference>
<feature type="region of interest" description="Disordered" evidence="4">
    <location>
        <begin position="274"/>
        <end position="296"/>
    </location>
</feature>
<dbReference type="GO" id="GO:0005085">
    <property type="term" value="F:guanyl-nucleotide exchange factor activity"/>
    <property type="evidence" value="ECO:0007669"/>
    <property type="project" value="UniProtKB-KW"/>
</dbReference>
<dbReference type="InterPro" id="IPR043161">
    <property type="entry name" value="DOCK_C_lobe_A"/>
</dbReference>
<dbReference type="PANTHER" id="PTHR23317:SF81">
    <property type="entry name" value="DEDICATOR OF CYTOKINESIS PROTEIN 11"/>
    <property type="match status" value="1"/>
</dbReference>
<dbReference type="InterPro" id="IPR037809">
    <property type="entry name" value="C2_Dock-D"/>
</dbReference>
<evidence type="ECO:0000256" key="4">
    <source>
        <dbReference type="SAM" id="MobiDB-lite"/>
    </source>
</evidence>
<dbReference type="PROSITE" id="PS51650">
    <property type="entry name" value="C2_DOCK"/>
    <property type="match status" value="1"/>
</dbReference>
<dbReference type="Pfam" id="PF14429">
    <property type="entry name" value="DOCK-C2"/>
    <property type="match status" value="1"/>
</dbReference>
<dbReference type="InterPro" id="IPR021816">
    <property type="entry name" value="DOCK_C/D_N"/>
</dbReference>
<organism evidence="8 9">
    <name type="scientific">Seriola lalandi dorsalis</name>
    <dbReference type="NCBI Taxonomy" id="1841481"/>
    <lineage>
        <taxon>Eukaryota</taxon>
        <taxon>Metazoa</taxon>
        <taxon>Chordata</taxon>
        <taxon>Craniata</taxon>
        <taxon>Vertebrata</taxon>
        <taxon>Euteleostomi</taxon>
        <taxon>Actinopterygii</taxon>
        <taxon>Neopterygii</taxon>
        <taxon>Teleostei</taxon>
        <taxon>Neoteleostei</taxon>
        <taxon>Acanthomorphata</taxon>
        <taxon>Carangaria</taxon>
        <taxon>Carangiformes</taxon>
        <taxon>Carangidae</taxon>
        <taxon>Seriola</taxon>
    </lineage>
</organism>
<dbReference type="SUPFAM" id="SSF48371">
    <property type="entry name" value="ARM repeat"/>
    <property type="match status" value="1"/>
</dbReference>
<dbReference type="Ensembl" id="ENSSLDT00000022550.1">
    <property type="protein sequence ID" value="ENSSLDP00000021836.1"/>
    <property type="gene ID" value="ENSSLDG00000016980.1"/>
</dbReference>
<evidence type="ECO:0000259" key="7">
    <source>
        <dbReference type="PROSITE" id="PS51651"/>
    </source>
</evidence>
<dbReference type="InterPro" id="IPR016024">
    <property type="entry name" value="ARM-type_fold"/>
</dbReference>
<dbReference type="InterPro" id="IPR001849">
    <property type="entry name" value="PH_domain"/>
</dbReference>
<comment type="similarity">
    <text evidence="3">Belongs to the DOCK family.</text>
</comment>
<dbReference type="FunFam" id="1.20.58.740:FF:000001">
    <property type="entry name" value="dedicator of cytokinesis protein 9 isoform X1"/>
    <property type="match status" value="1"/>
</dbReference>
<accession>A0A3B4Y1D3</accession>
<dbReference type="STRING" id="1841481.ENSSLDP00000021836"/>
<dbReference type="GO" id="GO:0051491">
    <property type="term" value="P:positive regulation of filopodium assembly"/>
    <property type="evidence" value="ECO:0007669"/>
    <property type="project" value="TreeGrafter"/>
</dbReference>
<name>A0A3B4Y1D3_SERLL</name>
<dbReference type="PANTHER" id="PTHR23317">
    <property type="entry name" value="DEDICATOR OF CYTOKINESIS DOCK"/>
    <property type="match status" value="1"/>
</dbReference>
<dbReference type="InterPro" id="IPR026791">
    <property type="entry name" value="DOCK"/>
</dbReference>
<dbReference type="CDD" id="cd08697">
    <property type="entry name" value="C2_Dock-D"/>
    <property type="match status" value="1"/>
</dbReference>
<feature type="compositionally biased region" description="Low complexity" evidence="4">
    <location>
        <begin position="415"/>
        <end position="424"/>
    </location>
</feature>
<dbReference type="GO" id="GO:0007264">
    <property type="term" value="P:small GTPase-mediated signal transduction"/>
    <property type="evidence" value="ECO:0007669"/>
    <property type="project" value="InterPro"/>
</dbReference>
<dbReference type="FunFam" id="1.25.40.410:FF:000001">
    <property type="entry name" value="dedicator of cytokinesis protein 9 isoform X2"/>
    <property type="match status" value="1"/>
</dbReference>
<feature type="domain" description="C2 DOCK-type" evidence="6">
    <location>
        <begin position="614"/>
        <end position="788"/>
    </location>
</feature>
<protein>
    <submittedName>
        <fullName evidence="8">Dedicator of cytokinesis 11</fullName>
    </submittedName>
</protein>
<dbReference type="Pfam" id="PF11878">
    <property type="entry name" value="DOCK_C-D_N"/>
    <property type="match status" value="1"/>
</dbReference>
<dbReference type="GeneTree" id="ENSGT00940000155658"/>
<dbReference type="CDD" id="cd13267">
    <property type="entry name" value="PH_DOCK-D"/>
    <property type="match status" value="1"/>
</dbReference>
<dbReference type="Gene3D" id="2.30.29.30">
    <property type="entry name" value="Pleckstrin-homology domain (PH domain)/Phosphotyrosine-binding domain (PTB)"/>
    <property type="match status" value="1"/>
</dbReference>
<dbReference type="InterPro" id="IPR011993">
    <property type="entry name" value="PH-like_dom_sf"/>
</dbReference>
<dbReference type="InterPro" id="IPR043162">
    <property type="entry name" value="DOCK_C_lobe_C"/>
</dbReference>
<dbReference type="PROSITE" id="PS50003">
    <property type="entry name" value="PH_DOMAIN"/>
    <property type="match status" value="1"/>
</dbReference>
<feature type="region of interest" description="Disordered" evidence="4">
    <location>
        <begin position="1"/>
        <end position="20"/>
    </location>
</feature>
<dbReference type="SMART" id="SM00233">
    <property type="entry name" value="PH"/>
    <property type="match status" value="1"/>
</dbReference>
<reference evidence="8" key="1">
    <citation type="submission" date="2025-08" db="UniProtKB">
        <authorList>
            <consortium name="Ensembl"/>
        </authorList>
    </citation>
    <scope>IDENTIFICATION</scope>
</reference>
<keyword evidence="1" id="KW-0597">Phosphoprotein</keyword>
<dbReference type="Pfam" id="PF20422">
    <property type="entry name" value="DHR-2_Lobe_B"/>
    <property type="match status" value="1"/>
</dbReference>
<evidence type="ECO:0000256" key="1">
    <source>
        <dbReference type="ARBA" id="ARBA00022553"/>
    </source>
</evidence>
<dbReference type="InterPro" id="IPR027007">
    <property type="entry name" value="C2_DOCK-type_domain"/>
</dbReference>
<dbReference type="InterPro" id="IPR046773">
    <property type="entry name" value="DOCKER_Lobe_C"/>
</dbReference>
<reference evidence="8" key="2">
    <citation type="submission" date="2025-09" db="UniProtKB">
        <authorList>
            <consortium name="Ensembl"/>
        </authorList>
    </citation>
    <scope>IDENTIFICATION</scope>
</reference>
<feature type="domain" description="PH" evidence="5">
    <location>
        <begin position="164"/>
        <end position="272"/>
    </location>
</feature>
<dbReference type="PROSITE" id="PS51651">
    <property type="entry name" value="DOCKER"/>
    <property type="match status" value="1"/>
</dbReference>
<dbReference type="SUPFAM" id="SSF50729">
    <property type="entry name" value="PH domain-like"/>
    <property type="match status" value="1"/>
</dbReference>
<evidence type="ECO:0000259" key="5">
    <source>
        <dbReference type="PROSITE" id="PS50003"/>
    </source>
</evidence>
<dbReference type="Gene3D" id="1.25.40.410">
    <property type="match status" value="1"/>
</dbReference>
<dbReference type="Proteomes" id="UP000261360">
    <property type="component" value="Unplaced"/>
</dbReference>
<evidence type="ECO:0000259" key="6">
    <source>
        <dbReference type="PROSITE" id="PS51650"/>
    </source>
</evidence>
<dbReference type="Gene3D" id="2.60.40.150">
    <property type="entry name" value="C2 domain"/>
    <property type="match status" value="1"/>
</dbReference>
<dbReference type="Pfam" id="PF06920">
    <property type="entry name" value="DHR-2_Lobe_A"/>
    <property type="match status" value="1"/>
</dbReference>
<dbReference type="Pfam" id="PF00169">
    <property type="entry name" value="PH"/>
    <property type="match status" value="1"/>
</dbReference>
<evidence type="ECO:0000256" key="3">
    <source>
        <dbReference type="PROSITE-ProRule" id="PRU00983"/>
    </source>
</evidence>
<proteinExistence type="inferred from homology"/>
<dbReference type="InterPro" id="IPR046770">
    <property type="entry name" value="DOCKER_Lobe_B"/>
</dbReference>
<dbReference type="InterPro" id="IPR027357">
    <property type="entry name" value="DOCKER_dom"/>
</dbReference>
<dbReference type="InterPro" id="IPR035892">
    <property type="entry name" value="C2_domain_sf"/>
</dbReference>
<feature type="domain" description="DOCKER" evidence="7">
    <location>
        <begin position="1466"/>
        <end position="1893"/>
    </location>
</feature>
<evidence type="ECO:0000313" key="8">
    <source>
        <dbReference type="Ensembl" id="ENSSLDP00000021836.1"/>
    </source>
</evidence>
<feature type="compositionally biased region" description="Gly residues" evidence="4">
    <location>
        <begin position="425"/>
        <end position="435"/>
    </location>
</feature>
<keyword evidence="2" id="KW-0344">Guanine-nucleotide releasing factor</keyword>